<dbReference type="Proteomes" id="UP000076532">
    <property type="component" value="Unassembled WGS sequence"/>
</dbReference>
<dbReference type="OrthoDB" id="424402at2759"/>
<gene>
    <name evidence="1" type="ORF">FIBSPDRAFT_730897</name>
</gene>
<reference evidence="1 2" key="1">
    <citation type="journal article" date="2016" name="Mol. Biol. Evol.">
        <title>Comparative Genomics of Early-Diverging Mushroom-Forming Fungi Provides Insights into the Origins of Lignocellulose Decay Capabilities.</title>
        <authorList>
            <person name="Nagy L.G."/>
            <person name="Riley R."/>
            <person name="Tritt A."/>
            <person name="Adam C."/>
            <person name="Daum C."/>
            <person name="Floudas D."/>
            <person name="Sun H."/>
            <person name="Yadav J.S."/>
            <person name="Pangilinan J."/>
            <person name="Larsson K.H."/>
            <person name="Matsuura K."/>
            <person name="Barry K."/>
            <person name="Labutti K."/>
            <person name="Kuo R."/>
            <person name="Ohm R.A."/>
            <person name="Bhattacharya S.S."/>
            <person name="Shirouzu T."/>
            <person name="Yoshinaga Y."/>
            <person name="Martin F.M."/>
            <person name="Grigoriev I.V."/>
            <person name="Hibbett D.S."/>
        </authorList>
    </citation>
    <scope>NUCLEOTIDE SEQUENCE [LARGE SCALE GENOMIC DNA]</scope>
    <source>
        <strain evidence="1 2">CBS 109695</strain>
    </source>
</reference>
<keyword evidence="2" id="KW-1185">Reference proteome</keyword>
<evidence type="ECO:0000313" key="1">
    <source>
        <dbReference type="EMBL" id="KZP27398.1"/>
    </source>
</evidence>
<sequence>MDGIQDTDESRQSETHDVRITTHGKMHDWVEFSLKHLKDTDIPLCFHTLPIKNKETPDTKERMPASTATIPRLISVVEIIKREYLKTLSSEEPNLLTGLHQYNEMGLLEATPEQEDRAQMVADVLAGTNFPKQKKIAYMRITLSKRELPQLVSRDTNYQTPLVRKMTKSAKARARKQAAKAIAE</sequence>
<name>A0A166QPK3_9AGAM</name>
<accession>A0A166QPK3</accession>
<organism evidence="1 2">
    <name type="scientific">Athelia psychrophila</name>
    <dbReference type="NCBI Taxonomy" id="1759441"/>
    <lineage>
        <taxon>Eukaryota</taxon>
        <taxon>Fungi</taxon>
        <taxon>Dikarya</taxon>
        <taxon>Basidiomycota</taxon>
        <taxon>Agaricomycotina</taxon>
        <taxon>Agaricomycetes</taxon>
        <taxon>Agaricomycetidae</taxon>
        <taxon>Atheliales</taxon>
        <taxon>Atheliaceae</taxon>
        <taxon>Athelia</taxon>
    </lineage>
</organism>
<dbReference type="EMBL" id="KV417509">
    <property type="protein sequence ID" value="KZP27398.1"/>
    <property type="molecule type" value="Genomic_DNA"/>
</dbReference>
<evidence type="ECO:0000313" key="2">
    <source>
        <dbReference type="Proteomes" id="UP000076532"/>
    </source>
</evidence>
<proteinExistence type="predicted"/>
<dbReference type="STRING" id="436010.A0A166QPK3"/>
<protein>
    <submittedName>
        <fullName evidence="1">Uncharacterized protein</fullName>
    </submittedName>
</protein>
<dbReference type="AlphaFoldDB" id="A0A166QPK3"/>